<evidence type="ECO:0000313" key="2">
    <source>
        <dbReference type="EMBL" id="MFD2658909.1"/>
    </source>
</evidence>
<dbReference type="RefSeq" id="WP_379268905.1">
    <property type="nucleotide sequence ID" value="NZ_JBHUGT010000050.1"/>
</dbReference>
<reference evidence="3" key="1">
    <citation type="journal article" date="2019" name="Int. J. Syst. Evol. Microbiol.">
        <title>The Global Catalogue of Microorganisms (GCM) 10K type strain sequencing project: providing services to taxonomists for standard genome sequencing and annotation.</title>
        <authorList>
            <consortium name="The Broad Institute Genomics Platform"/>
            <consortium name="The Broad Institute Genome Sequencing Center for Infectious Disease"/>
            <person name="Wu L."/>
            <person name="Ma J."/>
        </authorList>
    </citation>
    <scope>NUCLEOTIDE SEQUENCE [LARGE SCALE GENOMIC DNA]</scope>
    <source>
        <strain evidence="3">TISTR 1827</strain>
    </source>
</reference>
<keyword evidence="1" id="KW-1133">Transmembrane helix</keyword>
<accession>A0ABW5QRB7</accession>
<dbReference type="Proteomes" id="UP001597493">
    <property type="component" value="Unassembled WGS sequence"/>
</dbReference>
<sequence length="132" mass="14695">MQRRNGLFIMAIAFTVVEVAGIVLVTRWIGGMGTWLAILLTAVLGAYLAQAEGRKVLAEARRQMQAGQIPGRMMLDGLCVFAGGIMLAMPGFISDIAGLTLLLPPTRAFYRQMMLRWLEKRMKNGSFTIRRY</sequence>
<comment type="caution">
    <text evidence="2">The sequence shown here is derived from an EMBL/GenBank/DDBJ whole genome shotgun (WGS) entry which is preliminary data.</text>
</comment>
<feature type="transmembrane region" description="Helical" evidence="1">
    <location>
        <begin position="7"/>
        <end position="29"/>
    </location>
</feature>
<proteinExistence type="predicted"/>
<evidence type="ECO:0000313" key="3">
    <source>
        <dbReference type="Proteomes" id="UP001597493"/>
    </source>
</evidence>
<protein>
    <submittedName>
        <fullName evidence="2">FxsA family protein</fullName>
    </submittedName>
</protein>
<dbReference type="Pfam" id="PF04186">
    <property type="entry name" value="FxsA"/>
    <property type="match status" value="1"/>
</dbReference>
<keyword evidence="1" id="KW-0472">Membrane</keyword>
<keyword evidence="1" id="KW-0812">Transmembrane</keyword>
<gene>
    <name evidence="2" type="ORF">ACFSW5_01370</name>
</gene>
<organism evidence="2 3">
    <name type="scientific">Paenibacillus thailandensis</name>
    <dbReference type="NCBI Taxonomy" id="393250"/>
    <lineage>
        <taxon>Bacteria</taxon>
        <taxon>Bacillati</taxon>
        <taxon>Bacillota</taxon>
        <taxon>Bacilli</taxon>
        <taxon>Bacillales</taxon>
        <taxon>Paenibacillaceae</taxon>
        <taxon>Paenibacillus</taxon>
    </lineage>
</organism>
<keyword evidence="3" id="KW-1185">Reference proteome</keyword>
<feature type="transmembrane region" description="Helical" evidence="1">
    <location>
        <begin position="74"/>
        <end position="93"/>
    </location>
</feature>
<name>A0ABW5QRB7_9BACL</name>
<dbReference type="PANTHER" id="PTHR35335">
    <property type="entry name" value="UPF0716 PROTEIN FXSA"/>
    <property type="match status" value="1"/>
</dbReference>
<feature type="transmembrane region" description="Helical" evidence="1">
    <location>
        <begin position="35"/>
        <end position="53"/>
    </location>
</feature>
<dbReference type="NCBIfam" id="NF008528">
    <property type="entry name" value="PRK11463.1-2"/>
    <property type="match status" value="1"/>
</dbReference>
<dbReference type="InterPro" id="IPR007313">
    <property type="entry name" value="FxsA"/>
</dbReference>
<dbReference type="PANTHER" id="PTHR35335:SF1">
    <property type="entry name" value="UPF0716 PROTEIN FXSA"/>
    <property type="match status" value="1"/>
</dbReference>
<dbReference type="EMBL" id="JBHUMY010000001">
    <property type="protein sequence ID" value="MFD2658909.1"/>
    <property type="molecule type" value="Genomic_DNA"/>
</dbReference>
<evidence type="ECO:0000256" key="1">
    <source>
        <dbReference type="SAM" id="Phobius"/>
    </source>
</evidence>